<keyword evidence="1 6" id="KW-0645">Protease</keyword>
<dbReference type="PANTHER" id="PTHR22726">
    <property type="entry name" value="METALLOENDOPEPTIDASE OMA1"/>
    <property type="match status" value="1"/>
</dbReference>
<feature type="transmembrane region" description="Helical" evidence="7">
    <location>
        <begin position="108"/>
        <end position="129"/>
    </location>
</feature>
<reference evidence="10" key="2">
    <citation type="submission" date="2020-09" db="EMBL/GenBank/DDBJ databases">
        <authorList>
            <person name="Sun Q."/>
            <person name="Ohkuma M."/>
        </authorList>
    </citation>
    <scope>NUCLEOTIDE SEQUENCE</scope>
    <source>
        <strain evidence="10">JCM 14371</strain>
    </source>
</reference>
<dbReference type="Pfam" id="PF23368">
    <property type="entry name" value="DUF7092"/>
    <property type="match status" value="1"/>
</dbReference>
<dbReference type="GO" id="GO:0051603">
    <property type="term" value="P:proteolysis involved in protein catabolic process"/>
    <property type="evidence" value="ECO:0007669"/>
    <property type="project" value="TreeGrafter"/>
</dbReference>
<dbReference type="Gene3D" id="3.30.2010.10">
    <property type="entry name" value="Metalloproteases ('zincins'), catalytic domain"/>
    <property type="match status" value="1"/>
</dbReference>
<evidence type="ECO:0000313" key="11">
    <source>
        <dbReference type="Proteomes" id="UP000635726"/>
    </source>
</evidence>
<dbReference type="InterPro" id="IPR001915">
    <property type="entry name" value="Peptidase_M48"/>
</dbReference>
<dbReference type="GO" id="GO:0004222">
    <property type="term" value="F:metalloendopeptidase activity"/>
    <property type="evidence" value="ECO:0007669"/>
    <property type="project" value="InterPro"/>
</dbReference>
<evidence type="ECO:0000256" key="2">
    <source>
        <dbReference type="ARBA" id="ARBA00022723"/>
    </source>
</evidence>
<evidence type="ECO:0000256" key="5">
    <source>
        <dbReference type="ARBA" id="ARBA00023049"/>
    </source>
</evidence>
<protein>
    <recommendedName>
        <fullName evidence="12">Peptidase M48 domain-containing protein</fullName>
    </recommendedName>
</protein>
<dbReference type="Pfam" id="PF01435">
    <property type="entry name" value="Peptidase_M48"/>
    <property type="match status" value="1"/>
</dbReference>
<evidence type="ECO:0000256" key="7">
    <source>
        <dbReference type="SAM" id="Phobius"/>
    </source>
</evidence>
<proteinExistence type="inferred from homology"/>
<evidence type="ECO:0000256" key="6">
    <source>
        <dbReference type="RuleBase" id="RU003983"/>
    </source>
</evidence>
<dbReference type="Proteomes" id="UP000635726">
    <property type="component" value="Unassembled WGS sequence"/>
</dbReference>
<comment type="cofactor">
    <cofactor evidence="6">
        <name>Zn(2+)</name>
        <dbReference type="ChEBI" id="CHEBI:29105"/>
    </cofactor>
    <text evidence="6">Binds 1 zinc ion per subunit.</text>
</comment>
<evidence type="ECO:0000313" key="10">
    <source>
        <dbReference type="EMBL" id="GGJ62613.1"/>
    </source>
</evidence>
<feature type="domain" description="Peptidase M48" evidence="8">
    <location>
        <begin position="170"/>
        <end position="351"/>
    </location>
</feature>
<dbReference type="GO" id="GO:0046872">
    <property type="term" value="F:metal ion binding"/>
    <property type="evidence" value="ECO:0007669"/>
    <property type="project" value="UniProtKB-KW"/>
</dbReference>
<reference evidence="10" key="1">
    <citation type="journal article" date="2014" name="Int. J. Syst. Evol. Microbiol.">
        <title>Complete genome sequence of Corynebacterium casei LMG S-19264T (=DSM 44701T), isolated from a smear-ripened cheese.</title>
        <authorList>
            <consortium name="US DOE Joint Genome Institute (JGI-PGF)"/>
            <person name="Walter F."/>
            <person name="Albersmeier A."/>
            <person name="Kalinowski J."/>
            <person name="Ruckert C."/>
        </authorList>
    </citation>
    <scope>NUCLEOTIDE SEQUENCE</scope>
    <source>
        <strain evidence="10">JCM 14371</strain>
    </source>
</reference>
<keyword evidence="7" id="KW-0812">Transmembrane</keyword>
<dbReference type="GO" id="GO:0016020">
    <property type="term" value="C:membrane"/>
    <property type="evidence" value="ECO:0007669"/>
    <property type="project" value="TreeGrafter"/>
</dbReference>
<dbReference type="AlphaFoldDB" id="A0A917P5P2"/>
<keyword evidence="5 6" id="KW-0482">Metalloprotease</keyword>
<keyword evidence="4 6" id="KW-0862">Zinc</keyword>
<comment type="similarity">
    <text evidence="6">Belongs to the peptidase M48 family.</text>
</comment>
<dbReference type="InterPro" id="IPR051156">
    <property type="entry name" value="Mito/Outer_Membr_Metalloprot"/>
</dbReference>
<accession>A0A917P5P2</accession>
<dbReference type="RefSeq" id="WP_188960460.1">
    <property type="nucleotide sequence ID" value="NZ_BMOE01000001.1"/>
</dbReference>
<keyword evidence="11" id="KW-1185">Reference proteome</keyword>
<feature type="domain" description="DUF7092" evidence="9">
    <location>
        <begin position="15"/>
        <end position="90"/>
    </location>
</feature>
<dbReference type="InterPro" id="IPR055518">
    <property type="entry name" value="DUF7092"/>
</dbReference>
<organism evidence="10 11">
    <name type="scientific">Deinococcus aquiradiocola</name>
    <dbReference type="NCBI Taxonomy" id="393059"/>
    <lineage>
        <taxon>Bacteria</taxon>
        <taxon>Thermotogati</taxon>
        <taxon>Deinococcota</taxon>
        <taxon>Deinococci</taxon>
        <taxon>Deinococcales</taxon>
        <taxon>Deinococcaceae</taxon>
        <taxon>Deinococcus</taxon>
    </lineage>
</organism>
<keyword evidence="7" id="KW-1133">Transmembrane helix</keyword>
<dbReference type="PANTHER" id="PTHR22726:SF1">
    <property type="entry name" value="METALLOENDOPEPTIDASE OMA1, MITOCHONDRIAL"/>
    <property type="match status" value="1"/>
</dbReference>
<gene>
    <name evidence="10" type="ORF">GCM10008939_03040</name>
</gene>
<evidence type="ECO:0000256" key="4">
    <source>
        <dbReference type="ARBA" id="ARBA00022833"/>
    </source>
</evidence>
<comment type="caution">
    <text evidence="10">The sequence shown here is derived from an EMBL/GenBank/DDBJ whole genome shotgun (WGS) entry which is preliminary data.</text>
</comment>
<evidence type="ECO:0000259" key="9">
    <source>
        <dbReference type="Pfam" id="PF23368"/>
    </source>
</evidence>
<keyword evidence="7" id="KW-0472">Membrane</keyword>
<name>A0A917P5P2_9DEIO</name>
<evidence type="ECO:0000259" key="8">
    <source>
        <dbReference type="Pfam" id="PF01435"/>
    </source>
</evidence>
<evidence type="ECO:0000256" key="3">
    <source>
        <dbReference type="ARBA" id="ARBA00022801"/>
    </source>
</evidence>
<dbReference type="EMBL" id="BMOE01000001">
    <property type="protein sequence ID" value="GGJ62613.1"/>
    <property type="molecule type" value="Genomic_DNA"/>
</dbReference>
<evidence type="ECO:0008006" key="12">
    <source>
        <dbReference type="Google" id="ProtNLM"/>
    </source>
</evidence>
<evidence type="ECO:0000256" key="1">
    <source>
        <dbReference type="ARBA" id="ARBA00022670"/>
    </source>
</evidence>
<keyword evidence="2" id="KW-0479">Metal-binding</keyword>
<keyword evidence="3 6" id="KW-0378">Hydrolase</keyword>
<dbReference type="CDD" id="cd07332">
    <property type="entry name" value="M48C_Oma1_like"/>
    <property type="match status" value="1"/>
</dbReference>
<sequence>MTTPPAPQPPVPPTFQARYFDGLTSRERVASVHATLTHLHVQSDGLEVSFALNDVTIEPPLSGHRRVLKLPGRARLETDDDAAVSALERQLRRNTGLSLVRRLEARPLVALASLVFMLLFLAGFVRYGLPALASGAASVTPLAVLSTLDAETVNAIDARYLKPTHLSTARQKALTREFAAMAKEQGGPYTYRLLFRDGGDLVGANAFALPGGTVFMTDQLVSLARDDRELLGVLAHELGHVRHRHAMRQIYQSVGLTLAFSVVAGDVTSAASVAAAVPALLLTSGYSREAETQADDDAGRWLMQRYGATTPLQDILRRLIEQDDDRPTSGVLDLLASHPGEQQRLAHLRAIQKNWKTTAP</sequence>